<keyword evidence="2" id="KW-1185">Reference proteome</keyword>
<gene>
    <name evidence="1" type="ORF">PFLUV_G00277770</name>
</gene>
<dbReference type="Proteomes" id="UP000465112">
    <property type="component" value="Unassembled WGS sequence"/>
</dbReference>
<comment type="caution">
    <text evidence="1">The sequence shown here is derived from an EMBL/GenBank/DDBJ whole genome shotgun (WGS) entry which is preliminary data.</text>
</comment>
<protein>
    <submittedName>
        <fullName evidence="1">Uncharacterized protein</fullName>
    </submittedName>
</protein>
<name>A0A6A5DT89_PERFL</name>
<evidence type="ECO:0000313" key="2">
    <source>
        <dbReference type="Proteomes" id="UP000465112"/>
    </source>
</evidence>
<sequence length="92" mass="10528">MVLILHSSPVILVLHSTHMILISHASPVILHLCRLILFLHSLVLYRSVKNLPSHSYHQSTKPLQTLPVQMGRYGKLLLSRIQENSMSCYFLL</sequence>
<evidence type="ECO:0000313" key="1">
    <source>
        <dbReference type="EMBL" id="KAF1371476.1"/>
    </source>
</evidence>
<proteinExistence type="predicted"/>
<accession>A0A6A5DT89</accession>
<dbReference type="AlphaFoldDB" id="A0A6A5DT89"/>
<organism evidence="1 2">
    <name type="scientific">Perca fluviatilis</name>
    <name type="common">European perch</name>
    <dbReference type="NCBI Taxonomy" id="8168"/>
    <lineage>
        <taxon>Eukaryota</taxon>
        <taxon>Metazoa</taxon>
        <taxon>Chordata</taxon>
        <taxon>Craniata</taxon>
        <taxon>Vertebrata</taxon>
        <taxon>Euteleostomi</taxon>
        <taxon>Actinopterygii</taxon>
        <taxon>Neopterygii</taxon>
        <taxon>Teleostei</taxon>
        <taxon>Neoteleostei</taxon>
        <taxon>Acanthomorphata</taxon>
        <taxon>Eupercaria</taxon>
        <taxon>Perciformes</taxon>
        <taxon>Percoidei</taxon>
        <taxon>Percidae</taxon>
        <taxon>Percinae</taxon>
        <taxon>Perca</taxon>
    </lineage>
</organism>
<reference evidence="1 2" key="1">
    <citation type="submission" date="2019-06" db="EMBL/GenBank/DDBJ databases">
        <title>A chromosome-scale genome assembly of the European perch, Perca fluviatilis.</title>
        <authorList>
            <person name="Roques C."/>
            <person name="Zahm M."/>
            <person name="Cabau C."/>
            <person name="Klopp C."/>
            <person name="Bouchez O."/>
            <person name="Donnadieu C."/>
            <person name="Kuhl H."/>
            <person name="Gislard M."/>
            <person name="Guendouz S."/>
            <person name="Journot L."/>
            <person name="Haffray P."/>
            <person name="Bestin A."/>
            <person name="Morvezen R."/>
            <person name="Feron R."/>
            <person name="Wen M."/>
            <person name="Jouanno E."/>
            <person name="Herpin A."/>
            <person name="Schartl M."/>
            <person name="Postlethwait J."/>
            <person name="Schaerlinger B."/>
            <person name="Chardard D."/>
            <person name="Lecocq T."/>
            <person name="Poncet C."/>
            <person name="Jaffrelo L."/>
            <person name="Lampietro C."/>
            <person name="Guiguen Y."/>
        </authorList>
    </citation>
    <scope>NUCLEOTIDE SEQUENCE [LARGE SCALE GENOMIC DNA]</scope>
    <source>
        <tissue evidence="1">Blood</tissue>
    </source>
</reference>
<dbReference type="EMBL" id="VHII01000040">
    <property type="protein sequence ID" value="KAF1371476.1"/>
    <property type="molecule type" value="Genomic_DNA"/>
</dbReference>